<dbReference type="RefSeq" id="WP_197083279.1">
    <property type="nucleotide sequence ID" value="NZ_CCAZ020000002.1"/>
</dbReference>
<dbReference type="GO" id="GO:0004386">
    <property type="term" value="F:helicase activity"/>
    <property type="evidence" value="ECO:0007669"/>
    <property type="project" value="UniProtKB-KW"/>
</dbReference>
<keyword evidence="1" id="KW-0347">Helicase</keyword>
<dbReference type="Pfam" id="PF13604">
    <property type="entry name" value="AAA_30"/>
    <property type="match status" value="1"/>
</dbReference>
<proteinExistence type="predicted"/>
<sequence length="230" mass="25102">MTISLSEKQRAAIATIKDWYSNRSKDQQVCRVFGYAGVGKSTIVKYAIDELGLSTEKPGEVLYAAFTGKAALVMTRKGTPASTIHSPVYRVSEPTPQEIEKLEKEAADIRAGLNRLGVAERLFEEARLRSLELRLKDAHKPRFVLNTESAVRDCKLLVLDEVSMVGAEMARDLLAFGKPTLVLGDPGQLPPVKGEGAFDTPSPDVLLTEVHRQAGESAVLRLATLAREGK</sequence>
<gene>
    <name evidence="1" type="ORF">BN961_03115</name>
</gene>
<dbReference type="SUPFAM" id="SSF52540">
    <property type="entry name" value="P-loop containing nucleoside triphosphate hydrolases"/>
    <property type="match status" value="1"/>
</dbReference>
<dbReference type="EMBL" id="CCAZ020000002">
    <property type="protein sequence ID" value="CEG09685.1"/>
    <property type="molecule type" value="Genomic_DNA"/>
</dbReference>
<keyword evidence="1" id="KW-0547">Nucleotide-binding</keyword>
<dbReference type="STRING" id="1035.BN961_03115"/>
<protein>
    <submittedName>
        <fullName evidence="1">Helicase, RecD/TraA family</fullName>
    </submittedName>
</protein>
<keyword evidence="1" id="KW-0067">ATP-binding</keyword>
<dbReference type="PANTHER" id="PTHR47642">
    <property type="entry name" value="ATP-DEPENDENT DNA HELICASE"/>
    <property type="match status" value="1"/>
</dbReference>
<comment type="caution">
    <text evidence="1">The sequence shown here is derived from an EMBL/GenBank/DDBJ whole genome shotgun (WGS) entry which is preliminary data.</text>
</comment>
<evidence type="ECO:0000313" key="2">
    <source>
        <dbReference type="Proteomes" id="UP000035762"/>
    </source>
</evidence>
<keyword evidence="1" id="KW-0378">Hydrolase</keyword>
<evidence type="ECO:0000313" key="1">
    <source>
        <dbReference type="EMBL" id="CEG09685.1"/>
    </source>
</evidence>
<dbReference type="PANTHER" id="PTHR47642:SF5">
    <property type="entry name" value="ATP-DEPENDENT DNA HELICASE"/>
    <property type="match status" value="1"/>
</dbReference>
<dbReference type="Proteomes" id="UP000035762">
    <property type="component" value="Unassembled WGS sequence"/>
</dbReference>
<reference evidence="1 2" key="1">
    <citation type="journal article" date="2014" name="Genome Announc.">
        <title>Genome Sequence of Afipia felis Strain 76713, Isolated in Hospital Water Using an Amoeba Co-Culture Procedure.</title>
        <authorList>
            <person name="Benamar S."/>
            <person name="La Scola B."/>
            <person name="Croce O."/>
        </authorList>
    </citation>
    <scope>NUCLEOTIDE SEQUENCE [LARGE SCALE GENOMIC DNA]</scope>
    <source>
        <strain evidence="1 2">76713</strain>
    </source>
</reference>
<organism evidence="1 2">
    <name type="scientific">Afipia felis</name>
    <name type="common">Cat scratch disease bacillus</name>
    <dbReference type="NCBI Taxonomy" id="1035"/>
    <lineage>
        <taxon>Bacteria</taxon>
        <taxon>Pseudomonadati</taxon>
        <taxon>Pseudomonadota</taxon>
        <taxon>Alphaproteobacteria</taxon>
        <taxon>Hyphomicrobiales</taxon>
        <taxon>Nitrobacteraceae</taxon>
        <taxon>Afipia</taxon>
    </lineage>
</organism>
<accession>A0A090MQM4</accession>
<keyword evidence="2" id="KW-1185">Reference proteome</keyword>
<dbReference type="Gene3D" id="3.40.50.300">
    <property type="entry name" value="P-loop containing nucleotide triphosphate hydrolases"/>
    <property type="match status" value="1"/>
</dbReference>
<dbReference type="AlphaFoldDB" id="A0A090MQM4"/>
<name>A0A090MQM4_AFIFE</name>
<dbReference type="InterPro" id="IPR027417">
    <property type="entry name" value="P-loop_NTPase"/>
</dbReference>
<dbReference type="InterPro" id="IPR051055">
    <property type="entry name" value="PIF1_helicase"/>
</dbReference>